<evidence type="ECO:0000256" key="7">
    <source>
        <dbReference type="ARBA" id="ARBA00031036"/>
    </source>
</evidence>
<keyword evidence="5" id="KW-0328">Glycosyltransferase</keyword>
<dbReference type="GO" id="GO:0005737">
    <property type="term" value="C:cytoplasm"/>
    <property type="evidence" value="ECO:0007669"/>
    <property type="project" value="TreeGrafter"/>
</dbReference>
<comment type="catalytic activity">
    <reaction evidence="1">
        <text>a purine D-ribonucleoside + phosphate = a purine nucleobase + alpha-D-ribose 1-phosphate</text>
        <dbReference type="Rhea" id="RHEA:19805"/>
        <dbReference type="ChEBI" id="CHEBI:26386"/>
        <dbReference type="ChEBI" id="CHEBI:43474"/>
        <dbReference type="ChEBI" id="CHEBI:57720"/>
        <dbReference type="ChEBI" id="CHEBI:142355"/>
        <dbReference type="EC" id="2.4.2.1"/>
    </reaction>
</comment>
<feature type="signal peptide" evidence="10">
    <location>
        <begin position="1"/>
        <end position="19"/>
    </location>
</feature>
<reference evidence="13" key="1">
    <citation type="journal article" date="2013" name="Genome Announc.">
        <title>Draft genome sequence of Neofusicoccum parvum isolate UCR-NP2, a fungal vascular pathogen associated with grapevine cankers.</title>
        <authorList>
            <person name="Blanco-Ulate B."/>
            <person name="Rolshausen P."/>
            <person name="Cantu D."/>
        </authorList>
    </citation>
    <scope>NUCLEOTIDE SEQUENCE [LARGE SCALE GENOMIC DNA]</scope>
    <source>
        <strain evidence="13">UCR-NP2</strain>
    </source>
</reference>
<evidence type="ECO:0000256" key="1">
    <source>
        <dbReference type="ARBA" id="ARBA00000755"/>
    </source>
</evidence>
<comment type="pathway">
    <text evidence="2">Purine metabolism; purine nucleoside salvage.</text>
</comment>
<dbReference type="EC" id="2.4.2.1" evidence="4"/>
<dbReference type="UniPathway" id="UPA00606"/>
<evidence type="ECO:0000313" key="13">
    <source>
        <dbReference type="Proteomes" id="UP000013521"/>
    </source>
</evidence>
<dbReference type="InterPro" id="IPR035994">
    <property type="entry name" value="Nucleoside_phosphorylase_sf"/>
</dbReference>
<evidence type="ECO:0000256" key="4">
    <source>
        <dbReference type="ARBA" id="ARBA00011886"/>
    </source>
</evidence>
<dbReference type="Gene3D" id="3.40.50.1580">
    <property type="entry name" value="Nucleoside phosphorylase domain"/>
    <property type="match status" value="1"/>
</dbReference>
<dbReference type="CDD" id="cd09009">
    <property type="entry name" value="PNP-EcPNPII_like"/>
    <property type="match status" value="1"/>
</dbReference>
<proteinExistence type="inferred from homology"/>
<dbReference type="InterPro" id="IPR011268">
    <property type="entry name" value="Purine_phosphorylase"/>
</dbReference>
<dbReference type="InterPro" id="IPR000845">
    <property type="entry name" value="Nucleoside_phosphorylase_d"/>
</dbReference>
<comment type="similarity">
    <text evidence="3">Belongs to the PNP/MTAP phosphorylase family.</text>
</comment>
<dbReference type="GO" id="GO:0004731">
    <property type="term" value="F:purine-nucleoside phosphorylase activity"/>
    <property type="evidence" value="ECO:0007669"/>
    <property type="project" value="UniProtKB-EC"/>
</dbReference>
<comment type="function">
    <text evidence="9">The purine nucleoside phosphorylases catalyze the phosphorolytic breakdown of the N-glycosidic bond in the beta-(deoxy)ribonucleoside molecules, with the formation of the corresponding free purine bases and pentose-1-phosphate. Cleaves guanosine and inosine.</text>
</comment>
<dbReference type="SUPFAM" id="SSF53167">
    <property type="entry name" value="Purine and uridine phosphorylases"/>
    <property type="match status" value="1"/>
</dbReference>
<dbReference type="EMBL" id="KB915819">
    <property type="protein sequence ID" value="EOD51745.1"/>
    <property type="molecule type" value="Genomic_DNA"/>
</dbReference>
<evidence type="ECO:0000256" key="8">
    <source>
        <dbReference type="ARBA" id="ARBA00033072"/>
    </source>
</evidence>
<dbReference type="PANTHER" id="PTHR11904">
    <property type="entry name" value="METHYLTHIOADENOSINE/PURINE NUCLEOSIDE PHOSPHORYLASE"/>
    <property type="match status" value="1"/>
</dbReference>
<feature type="chain" id="PRO_5004349233" description="purine-nucleoside phosphorylase" evidence="10">
    <location>
        <begin position="20"/>
        <end position="692"/>
    </location>
</feature>
<feature type="domain" description="Nucleoside phosphorylase" evidence="11">
    <location>
        <begin position="392"/>
        <end position="686"/>
    </location>
</feature>
<sequence>MRTRKASIATLGLLQATAASSIHTQPITASPRPLLNFSSPAPYIFSSINGLFEQWANTFFPNGHTIAACEVPAHTLFYHGRHDTDMPPSPEFLAFDVEMAYGIMGNLPDSRMLTYRTTRPVKCLYFDGTSANLMSAGVEAQMTFLEPFREVANWMWFTAAARHYGASGTHGIGPGRGEARSKVNTCGIFTFYDPGLEGQDTARIEAEKTSLNISTDGRWNGPEDEDSRAPALEQLMRRRRPHRANHVSKEDGKYMLAAVEERLRAVLDDERVSGNGSCSGIDWQLTTQEIVTSYSANIRNLLQALGNIPEKSEMHWVVFRTWLQSEICYIPMWPLIGTAYRLYAAPANARPAYPAMPSDDLVASARSAYQRAAETAKHLQNSVPAELRSPQVAIVCGSGLGGLADTIHKEPVYETPYASIPNFPQSTVAGHAGKLVFGLIGPAKLPVVLLVGRAHFYEGHTMDLVTFATRVCKVLGVGTMIVAREQLWLTSFGLYVVTNAAGGLNPDYAVGDIVCLNDHLNFAGLTGFHPLRGPNADEFGARFPPLSDAYDLELRQRVHKAWKKLGLDKGKRKLHEGVYAFVAGPTYETRAECRMLRAFGADVVGMSTVPEIVVARHAGIRVLAFSLVTNNAVLEAGPRGDDPVIQDMNKAELDAYLSKGKANHEEVLEAGREAAKDMQELVKQVLSDLGAA</sequence>
<dbReference type="Proteomes" id="UP000013521">
    <property type="component" value="Unassembled WGS sequence"/>
</dbReference>
<keyword evidence="6" id="KW-0808">Transferase</keyword>
<evidence type="ECO:0000256" key="2">
    <source>
        <dbReference type="ARBA" id="ARBA00005058"/>
    </source>
</evidence>
<gene>
    <name evidence="12" type="ORF">UCRNP2_1443</name>
</gene>
<dbReference type="KEGG" id="npa:UCRNP2_1443"/>
<organism evidence="12 13">
    <name type="scientific">Botryosphaeria parva (strain UCR-NP2)</name>
    <name type="common">Grapevine canker fungus</name>
    <name type="synonym">Neofusicoccum parvum</name>
    <dbReference type="NCBI Taxonomy" id="1287680"/>
    <lineage>
        <taxon>Eukaryota</taxon>
        <taxon>Fungi</taxon>
        <taxon>Dikarya</taxon>
        <taxon>Ascomycota</taxon>
        <taxon>Pezizomycotina</taxon>
        <taxon>Dothideomycetes</taxon>
        <taxon>Dothideomycetes incertae sedis</taxon>
        <taxon>Botryosphaeriales</taxon>
        <taxon>Botryosphaeriaceae</taxon>
        <taxon>Neofusicoccum</taxon>
    </lineage>
</organism>
<keyword evidence="10" id="KW-0732">Signal</keyword>
<dbReference type="NCBIfam" id="NF006054">
    <property type="entry name" value="PRK08202.1"/>
    <property type="match status" value="1"/>
</dbReference>
<dbReference type="FunFam" id="3.40.50.1580:FF:000004">
    <property type="entry name" value="Purine nucleoside phosphorylase"/>
    <property type="match status" value="1"/>
</dbReference>
<evidence type="ECO:0000259" key="11">
    <source>
        <dbReference type="Pfam" id="PF01048"/>
    </source>
</evidence>
<dbReference type="NCBIfam" id="TIGR01697">
    <property type="entry name" value="PNPH-PUNA-XAPA"/>
    <property type="match status" value="1"/>
</dbReference>
<dbReference type="HOGENOM" id="CLU_397929_0_0_1"/>
<dbReference type="AlphaFoldDB" id="R1GJ83"/>
<dbReference type="Pfam" id="PF01048">
    <property type="entry name" value="PNP_UDP_1"/>
    <property type="match status" value="1"/>
</dbReference>
<dbReference type="STRING" id="1287680.R1GJ83"/>
<evidence type="ECO:0000256" key="10">
    <source>
        <dbReference type="SAM" id="SignalP"/>
    </source>
</evidence>
<dbReference type="OrthoDB" id="10261782at2759"/>
<accession>R1GJ83</accession>
<evidence type="ECO:0000256" key="3">
    <source>
        <dbReference type="ARBA" id="ARBA00006751"/>
    </source>
</evidence>
<evidence type="ECO:0000256" key="9">
    <source>
        <dbReference type="ARBA" id="ARBA00058131"/>
    </source>
</evidence>
<protein>
    <recommendedName>
        <fullName evidence="4">purine-nucleoside phosphorylase</fullName>
        <ecNumber evidence="4">2.4.2.1</ecNumber>
    </recommendedName>
    <alternativeName>
        <fullName evidence="8">Inosine phosphorylase</fullName>
    </alternativeName>
    <alternativeName>
        <fullName evidence="7">Inosine-guanosine phosphorylase</fullName>
    </alternativeName>
</protein>
<dbReference type="PANTHER" id="PTHR11904:SF9">
    <property type="entry name" value="PURINE NUCLEOSIDE PHOSPHORYLASE-RELATED"/>
    <property type="match status" value="1"/>
</dbReference>
<name>R1GJ83_BOTPV</name>
<dbReference type="GO" id="GO:0009116">
    <property type="term" value="P:nucleoside metabolic process"/>
    <property type="evidence" value="ECO:0007669"/>
    <property type="project" value="InterPro"/>
</dbReference>
<evidence type="ECO:0000256" key="6">
    <source>
        <dbReference type="ARBA" id="ARBA00022679"/>
    </source>
</evidence>
<evidence type="ECO:0000313" key="12">
    <source>
        <dbReference type="EMBL" id="EOD51745.1"/>
    </source>
</evidence>
<dbReference type="eggNOG" id="KOG3984">
    <property type="taxonomic scope" value="Eukaryota"/>
</dbReference>
<evidence type="ECO:0000256" key="5">
    <source>
        <dbReference type="ARBA" id="ARBA00022676"/>
    </source>
</evidence>